<evidence type="ECO:0000259" key="2">
    <source>
        <dbReference type="Pfam" id="PF07859"/>
    </source>
</evidence>
<gene>
    <name evidence="3" type="ORF">HNR40_002117</name>
</gene>
<protein>
    <submittedName>
        <fullName evidence="3">Acetyl esterase</fullName>
        <ecNumber evidence="3">3.1.1.-</ecNumber>
    </submittedName>
</protein>
<dbReference type="InterPro" id="IPR013094">
    <property type="entry name" value="AB_hydrolase_3"/>
</dbReference>
<name>A0A7W8A1F7_9ACTN</name>
<proteinExistence type="predicted"/>
<evidence type="ECO:0000313" key="3">
    <source>
        <dbReference type="EMBL" id="MBB5076653.1"/>
    </source>
</evidence>
<organism evidence="3 4">
    <name type="scientific">Nonomuraea endophytica</name>
    <dbReference type="NCBI Taxonomy" id="714136"/>
    <lineage>
        <taxon>Bacteria</taxon>
        <taxon>Bacillati</taxon>
        <taxon>Actinomycetota</taxon>
        <taxon>Actinomycetes</taxon>
        <taxon>Streptosporangiales</taxon>
        <taxon>Streptosporangiaceae</taxon>
        <taxon>Nonomuraea</taxon>
    </lineage>
</organism>
<dbReference type="EMBL" id="JACHIN010000002">
    <property type="protein sequence ID" value="MBB5076653.1"/>
    <property type="molecule type" value="Genomic_DNA"/>
</dbReference>
<keyword evidence="1 3" id="KW-0378">Hydrolase</keyword>
<dbReference type="RefSeq" id="WP_184960156.1">
    <property type="nucleotide sequence ID" value="NZ_JACHIN010000002.1"/>
</dbReference>
<evidence type="ECO:0000313" key="4">
    <source>
        <dbReference type="Proteomes" id="UP000568380"/>
    </source>
</evidence>
<keyword evidence="4" id="KW-1185">Reference proteome</keyword>
<dbReference type="Gene3D" id="3.40.50.1820">
    <property type="entry name" value="alpha/beta hydrolase"/>
    <property type="match status" value="1"/>
</dbReference>
<accession>A0A7W8A1F7</accession>
<dbReference type="InterPro" id="IPR029058">
    <property type="entry name" value="AB_hydrolase_fold"/>
</dbReference>
<dbReference type="GO" id="GO:0016787">
    <property type="term" value="F:hydrolase activity"/>
    <property type="evidence" value="ECO:0007669"/>
    <property type="project" value="UniProtKB-KW"/>
</dbReference>
<comment type="caution">
    <text evidence="3">The sequence shown here is derived from an EMBL/GenBank/DDBJ whole genome shotgun (WGS) entry which is preliminary data.</text>
</comment>
<dbReference type="AlphaFoldDB" id="A0A7W8A1F7"/>
<dbReference type="EC" id="3.1.1.-" evidence="3"/>
<reference evidence="3 4" key="1">
    <citation type="submission" date="2020-08" db="EMBL/GenBank/DDBJ databases">
        <title>Genomic Encyclopedia of Type Strains, Phase IV (KMG-IV): sequencing the most valuable type-strain genomes for metagenomic binning, comparative biology and taxonomic classification.</title>
        <authorList>
            <person name="Goeker M."/>
        </authorList>
    </citation>
    <scope>NUCLEOTIDE SEQUENCE [LARGE SCALE GENOMIC DNA]</scope>
    <source>
        <strain evidence="3 4">DSM 45385</strain>
    </source>
</reference>
<dbReference type="SUPFAM" id="SSF53474">
    <property type="entry name" value="alpha/beta-Hydrolases"/>
    <property type="match status" value="1"/>
</dbReference>
<dbReference type="Proteomes" id="UP000568380">
    <property type="component" value="Unassembled WGS sequence"/>
</dbReference>
<feature type="domain" description="Alpha/beta hydrolase fold-3" evidence="2">
    <location>
        <begin position="84"/>
        <end position="289"/>
    </location>
</feature>
<dbReference type="PANTHER" id="PTHR48081:SF8">
    <property type="entry name" value="ALPHA_BETA HYDROLASE FOLD-3 DOMAIN-CONTAINING PROTEIN-RELATED"/>
    <property type="match status" value="1"/>
</dbReference>
<evidence type="ECO:0000256" key="1">
    <source>
        <dbReference type="ARBA" id="ARBA00022801"/>
    </source>
</evidence>
<dbReference type="PANTHER" id="PTHR48081">
    <property type="entry name" value="AB HYDROLASE SUPERFAMILY PROTEIN C4A8.06C"/>
    <property type="match status" value="1"/>
</dbReference>
<dbReference type="InterPro" id="IPR050300">
    <property type="entry name" value="GDXG_lipolytic_enzyme"/>
</dbReference>
<sequence>MPVDPQIAPLIAMIHSQPPAPHDAVARRRMNAERKAEGVNPYGDYVQEEPEIATVFEERIKVADPDGEITVRVYRPAEENAGAMVLFHGGGWLMGTIDDSDRRSRAIAAGAGVVVVNVDYRLAPEFPFPVPAEDCYRAFEWTVEQAGRLGFDPARVGVGGESAGGNLSAAVSLLAKERGGPMPVIQVMEIPAFDLTMSSPTVETYAEGHVLTRSELEWCVGTYLSGHDATDPIASPLHAPDLSGLPPAVILSAECDPLAGDARRYAARLAEAGVPVTFREFPGHVHGSHTLTGMLASSRVWRTTVVTSIATTMTH</sequence>
<dbReference type="Pfam" id="PF07859">
    <property type="entry name" value="Abhydrolase_3"/>
    <property type="match status" value="1"/>
</dbReference>